<accession>A0A251Y0Z4</accession>
<feature type="transmembrane region" description="Helical" evidence="3">
    <location>
        <begin position="34"/>
        <end position="54"/>
    </location>
</feature>
<keyword evidence="3" id="KW-0472">Membrane</keyword>
<evidence type="ECO:0008006" key="6">
    <source>
        <dbReference type="Google" id="ProtNLM"/>
    </source>
</evidence>
<feature type="transmembrane region" description="Helical" evidence="3">
    <location>
        <begin position="6"/>
        <end position="22"/>
    </location>
</feature>
<protein>
    <recommendedName>
        <fullName evidence="6">DUF2304 domain-containing protein</fullName>
    </recommendedName>
</protein>
<dbReference type="Pfam" id="PF10066">
    <property type="entry name" value="DUF2304"/>
    <property type="match status" value="1"/>
</dbReference>
<evidence type="ECO:0000256" key="2">
    <source>
        <dbReference type="SAM" id="MobiDB-lite"/>
    </source>
</evidence>
<feature type="coiled-coil region" evidence="1">
    <location>
        <begin position="82"/>
        <end position="116"/>
    </location>
</feature>
<evidence type="ECO:0000313" key="5">
    <source>
        <dbReference type="Proteomes" id="UP000194837"/>
    </source>
</evidence>
<dbReference type="AlphaFoldDB" id="A0A251Y0Z4"/>
<feature type="region of interest" description="Disordered" evidence="2">
    <location>
        <begin position="117"/>
        <end position="170"/>
    </location>
</feature>
<dbReference type="Proteomes" id="UP000194837">
    <property type="component" value="Unassembled WGS sequence"/>
</dbReference>
<name>A0A251Y0Z4_9MICO</name>
<dbReference type="InterPro" id="IPR019277">
    <property type="entry name" value="DUF2304"/>
</dbReference>
<dbReference type="RefSeq" id="WP_143332082.1">
    <property type="nucleotide sequence ID" value="NZ_MDJW01000014.1"/>
</dbReference>
<comment type="caution">
    <text evidence="4">The sequence shown here is derived from an EMBL/GenBank/DDBJ whole genome shotgun (WGS) entry which is preliminary data.</text>
</comment>
<gene>
    <name evidence="4" type="ORF">BFL34_03034</name>
</gene>
<evidence type="ECO:0000256" key="1">
    <source>
        <dbReference type="SAM" id="Coils"/>
    </source>
</evidence>
<keyword evidence="1" id="KW-0175">Coiled coil</keyword>
<sequence length="170" mass="18231">MNPTSYVFTLVAALLAVGVVIERLRRRRLRERHAVWWLVAGIVALVISVFPPLLSGAARFLGVQEPLNLAFFASIVVIFLVCVQFSAELTDLEDKVRRLAEESAMTDLRLRDLEQQARAGRADATPATPADRDQPAAGSEGRGSSASPTASPAAPAPAASPERSANTQNL</sequence>
<evidence type="ECO:0000256" key="3">
    <source>
        <dbReference type="SAM" id="Phobius"/>
    </source>
</evidence>
<evidence type="ECO:0000313" key="4">
    <source>
        <dbReference type="EMBL" id="OUE17986.1"/>
    </source>
</evidence>
<reference evidence="4 5" key="1">
    <citation type="submission" date="2016-08" db="EMBL/GenBank/DDBJ databases">
        <title>Genome sequence of Clavibacter michiganensis spp strain CFBP7494.</title>
        <authorList>
            <person name="Thapa S.P."/>
            <person name="Coaker G."/>
            <person name="Jacques M.-A."/>
        </authorList>
    </citation>
    <scope>NUCLEOTIDE SEQUENCE [LARGE SCALE GENOMIC DNA]</scope>
    <source>
        <strain evidence="4">CFBP7494</strain>
    </source>
</reference>
<organism evidence="4 5">
    <name type="scientific">Clavibacter michiganensis</name>
    <dbReference type="NCBI Taxonomy" id="28447"/>
    <lineage>
        <taxon>Bacteria</taxon>
        <taxon>Bacillati</taxon>
        <taxon>Actinomycetota</taxon>
        <taxon>Actinomycetes</taxon>
        <taxon>Micrococcales</taxon>
        <taxon>Microbacteriaceae</taxon>
        <taxon>Clavibacter</taxon>
    </lineage>
</organism>
<proteinExistence type="predicted"/>
<keyword evidence="3" id="KW-1133">Transmembrane helix</keyword>
<feature type="compositionally biased region" description="Low complexity" evidence="2">
    <location>
        <begin position="117"/>
        <end position="161"/>
    </location>
</feature>
<dbReference type="EMBL" id="MDJW01000014">
    <property type="protein sequence ID" value="OUE17986.1"/>
    <property type="molecule type" value="Genomic_DNA"/>
</dbReference>
<feature type="transmembrane region" description="Helical" evidence="3">
    <location>
        <begin position="66"/>
        <end position="87"/>
    </location>
</feature>
<keyword evidence="3" id="KW-0812">Transmembrane</keyword>